<dbReference type="GO" id="GO:0047473">
    <property type="term" value="F:D-alanine [D-alanyl carrier protein] ligase activity"/>
    <property type="evidence" value="ECO:0007669"/>
    <property type="project" value="UniProtKB-UniRule"/>
</dbReference>
<dbReference type="InterPro" id="IPR000873">
    <property type="entry name" value="AMP-dep_synth/lig_dom"/>
</dbReference>
<accession>A0A179EUL5</accession>
<name>A0A179EUL5_ENTTH</name>
<evidence type="ECO:0000313" key="10">
    <source>
        <dbReference type="EMBL" id="OAQ56875.1"/>
    </source>
</evidence>
<dbReference type="PANTHER" id="PTHR45398">
    <property type="match status" value="1"/>
</dbReference>
<dbReference type="InterPro" id="IPR044507">
    <property type="entry name" value="DltA-like"/>
</dbReference>
<evidence type="ECO:0000256" key="1">
    <source>
        <dbReference type="ARBA" id="ARBA00022490"/>
    </source>
</evidence>
<feature type="binding site" evidence="7">
    <location>
        <position position="301"/>
    </location>
    <ligand>
        <name>D-alanine</name>
        <dbReference type="ChEBI" id="CHEBI:57416"/>
    </ligand>
</feature>
<dbReference type="AlphaFoldDB" id="A0A179EUL5"/>
<feature type="binding site" evidence="7">
    <location>
        <begin position="152"/>
        <end position="153"/>
    </location>
    <ligand>
        <name>ATP</name>
        <dbReference type="ChEBI" id="CHEBI:30616"/>
    </ligand>
</feature>
<dbReference type="InterPro" id="IPR025110">
    <property type="entry name" value="AMP-bd_C"/>
</dbReference>
<dbReference type="PROSITE" id="PS00455">
    <property type="entry name" value="AMP_BINDING"/>
    <property type="match status" value="1"/>
</dbReference>
<dbReference type="Gene3D" id="3.40.50.12780">
    <property type="entry name" value="N-terminal domain of ligase-like"/>
    <property type="match status" value="1"/>
</dbReference>
<dbReference type="InterPro" id="IPR010072">
    <property type="entry name" value="DltA"/>
</dbReference>
<dbReference type="Pfam" id="PF13193">
    <property type="entry name" value="AMP-binding_C"/>
    <property type="match status" value="1"/>
</dbReference>
<evidence type="ECO:0000256" key="2">
    <source>
        <dbReference type="ARBA" id="ARBA00022598"/>
    </source>
</evidence>
<feature type="domain" description="AMP-dependent synthetase/ligase" evidence="8">
    <location>
        <begin position="12"/>
        <end position="359"/>
    </location>
</feature>
<reference evidence="10 11" key="1">
    <citation type="submission" date="2016-04" db="EMBL/GenBank/DDBJ databases">
        <title>Draft genome of an Enterococcus thailandicus strain isolated from bovine feces.</title>
        <authorList>
            <person name="Beukers A.G."/>
            <person name="Zaheer R."/>
            <person name="Goji N."/>
            <person name="Cook S.R."/>
            <person name="Amoako K."/>
            <person name="Chaves A.V."/>
            <person name="Ward M.P."/>
            <person name="Mcallister T.A."/>
        </authorList>
    </citation>
    <scope>NUCLEOTIDE SEQUENCE [LARGE SCALE GENOMIC DNA]</scope>
    <source>
        <strain evidence="10 11">F0711D 46</strain>
    </source>
</reference>
<evidence type="ECO:0000259" key="9">
    <source>
        <dbReference type="Pfam" id="PF13193"/>
    </source>
</evidence>
<comment type="pathway">
    <text evidence="7">Cell wall biogenesis; lipoteichoic acid biosynthesis.</text>
</comment>
<evidence type="ECO:0000256" key="6">
    <source>
        <dbReference type="ARBA" id="ARBA00061336"/>
    </source>
</evidence>
<dbReference type="InterPro" id="IPR010071">
    <property type="entry name" value="AA_adenyl_dom"/>
</dbReference>
<comment type="similarity">
    <text evidence="6 7">Belongs to the ATP-dependent AMP-binding enzyme family. DltA subfamily.</text>
</comment>
<evidence type="ECO:0000313" key="11">
    <source>
        <dbReference type="Proteomes" id="UP000078516"/>
    </source>
</evidence>
<evidence type="ECO:0000256" key="7">
    <source>
        <dbReference type="HAMAP-Rule" id="MF_00593"/>
    </source>
</evidence>
<comment type="subcellular location">
    <subcellularLocation>
        <location evidence="7">Cytoplasm</location>
    </subcellularLocation>
</comment>
<keyword evidence="11" id="KW-1185">Reference proteome</keyword>
<keyword evidence="1 7" id="KW-0963">Cytoplasm</keyword>
<dbReference type="Proteomes" id="UP000078516">
    <property type="component" value="Unassembled WGS sequence"/>
</dbReference>
<feature type="binding site" evidence="7">
    <location>
        <begin position="394"/>
        <end position="397"/>
    </location>
    <ligand>
        <name>ATP</name>
        <dbReference type="ChEBI" id="CHEBI:30616"/>
    </ligand>
</feature>
<dbReference type="GO" id="GO:0005524">
    <property type="term" value="F:ATP binding"/>
    <property type="evidence" value="ECO:0007669"/>
    <property type="project" value="UniProtKB-KW"/>
</dbReference>
<dbReference type="GO" id="GO:0005737">
    <property type="term" value="C:cytoplasm"/>
    <property type="evidence" value="ECO:0007669"/>
    <property type="project" value="UniProtKB-SubCell"/>
</dbReference>
<dbReference type="NCBIfam" id="TIGR01733">
    <property type="entry name" value="AA-adenyl-dom"/>
    <property type="match status" value="1"/>
</dbReference>
<dbReference type="EMBL" id="LWMN01000001">
    <property type="protein sequence ID" value="OAQ56875.1"/>
    <property type="molecule type" value="Genomic_DNA"/>
</dbReference>
<comment type="catalytic activity">
    <reaction evidence="7">
        <text>holo-[D-alanyl-carrier protein] + D-alanine + ATP = D-alanyl-[D-alanyl-carrier protein] + AMP + diphosphate</text>
        <dbReference type="Rhea" id="RHEA:55132"/>
        <dbReference type="Rhea" id="RHEA-COMP:14102"/>
        <dbReference type="Rhea" id="RHEA-COMP:14103"/>
        <dbReference type="ChEBI" id="CHEBI:30616"/>
        <dbReference type="ChEBI" id="CHEBI:33019"/>
        <dbReference type="ChEBI" id="CHEBI:57416"/>
        <dbReference type="ChEBI" id="CHEBI:64479"/>
        <dbReference type="ChEBI" id="CHEBI:138620"/>
        <dbReference type="ChEBI" id="CHEBI:456215"/>
        <dbReference type="EC" id="6.2.1.54"/>
    </reaction>
</comment>
<dbReference type="Pfam" id="PF00501">
    <property type="entry name" value="AMP-binding"/>
    <property type="match status" value="1"/>
</dbReference>
<dbReference type="GO" id="GO:0070395">
    <property type="term" value="P:lipoteichoic acid biosynthetic process"/>
    <property type="evidence" value="ECO:0007669"/>
    <property type="project" value="UniProtKB-UniRule"/>
</dbReference>
<evidence type="ECO:0000259" key="8">
    <source>
        <dbReference type="Pfam" id="PF00501"/>
    </source>
</evidence>
<keyword evidence="4 7" id="KW-0067">ATP-binding</keyword>
<comment type="caution">
    <text evidence="10">The sequence shown here is derived from an EMBL/GenBank/DDBJ whole genome shotgun (WGS) entry which is preliminary data.</text>
</comment>
<sequence>MKFSTIIEAIDRWGVTEPERVAYRTANEEYTYGKLKAASDAFAYYLESNVDDKKPIVVFGNLEFEMLVAFLGAVKAGHAYLPIEEQTPQERIEAILTVAQPTLIVGVGEWPEALNQQTVLTKKEFVSIFEEKVSFQPSHPVNMTENFYIIFTSGTTGQPKGVQISHDNLKSFVEWTLTDFTIHPGMRFLAQAPFSFDLSVFSIYPALVSGGILVPLAKAVIQDFKQLFQTLPQLKLETWVSTPSFMDICLMEPNFNEQHVPELEQFIFCGEELTKKTAQELLKRFPNAAIYNTYGPTESTVAISSVQVTQAVLDAYERIPIGKVKSDTKVTIFAENQPCVAGETGEIIISGPSVSKGYLNNPEKTEAAFFDYENQASYRTGDAGSLTTDGMLLYEGRLDFQVKLHGYRIELGDIEHYLGMNPNVKQAVVVPKYQGVKVQQLVAFIVLEQKVEPSFQLTKAIKQELGQSVMEYMIPQRINYLDQLPQTPNDKIDRKKLLAEVNPT</sequence>
<dbReference type="InterPro" id="IPR045851">
    <property type="entry name" value="AMP-bd_C_sf"/>
</dbReference>
<dbReference type="NCBIfam" id="TIGR01734">
    <property type="entry name" value="D-ala-DACP-lig"/>
    <property type="match status" value="1"/>
</dbReference>
<dbReference type="Gene3D" id="3.30.300.30">
    <property type="match status" value="1"/>
</dbReference>
<feature type="binding site" evidence="7">
    <location>
        <position position="382"/>
    </location>
    <ligand>
        <name>ATP</name>
        <dbReference type="ChEBI" id="CHEBI:30616"/>
    </ligand>
</feature>
<dbReference type="EC" id="6.2.1.54" evidence="7"/>
<keyword evidence="3 7" id="KW-0547">Nucleotide-binding</keyword>
<comment type="function">
    <text evidence="5 7">Catalyzes the first step in the D-alanylation of lipoteichoic acid (LTA), the activation of D-alanine and its transfer onto the D-alanyl carrier protein (Dcp) DltC. In an ATP-dependent two-step reaction, forms a high energy D-alanyl-AMP intermediate, followed by transfer of the D-alanyl residue as a thiol ester to the phosphopantheinyl prosthetic group of the Dcp. D-alanylation of LTA plays an important role in modulating the properties of the cell wall in Gram-positive bacteria, influencing the net charge of the cell wall.</text>
</comment>
<protein>
    <recommendedName>
        <fullName evidence="7">D-alanine--D-alanyl carrier protein ligase</fullName>
        <shortName evidence="7">DCL</shortName>
        <ecNumber evidence="7">6.2.1.54</ecNumber>
    </recommendedName>
    <alternativeName>
        <fullName evidence="7">D-alanine--poly(phosphoribitol) ligase subunit 1</fullName>
    </alternativeName>
    <alternativeName>
        <fullName evidence="7">D-alanine-activating enzyme</fullName>
        <shortName evidence="7">DAE</shortName>
    </alternativeName>
</protein>
<dbReference type="UniPathway" id="UPA00556"/>
<dbReference type="NCBIfam" id="NF003417">
    <property type="entry name" value="PRK04813.1"/>
    <property type="match status" value="1"/>
</dbReference>
<dbReference type="PANTHER" id="PTHR45398:SF1">
    <property type="entry name" value="ENZYME, PUTATIVE (JCVI)-RELATED"/>
    <property type="match status" value="1"/>
</dbReference>
<feature type="binding site" evidence="7">
    <location>
        <position position="197"/>
    </location>
    <ligand>
        <name>D-alanine</name>
        <dbReference type="ChEBI" id="CHEBI:57416"/>
    </ligand>
</feature>
<evidence type="ECO:0000256" key="3">
    <source>
        <dbReference type="ARBA" id="ARBA00022741"/>
    </source>
</evidence>
<feature type="binding site" evidence="7">
    <location>
        <position position="491"/>
    </location>
    <ligand>
        <name>ATP</name>
        <dbReference type="ChEBI" id="CHEBI:30616"/>
    </ligand>
</feature>
<feature type="domain" description="AMP-binding enzyme C-terminal" evidence="9">
    <location>
        <begin position="414"/>
        <end position="491"/>
    </location>
</feature>
<organism evidence="10 11">
    <name type="scientific">Enterococcus thailandicus</name>
    <dbReference type="NCBI Taxonomy" id="417368"/>
    <lineage>
        <taxon>Bacteria</taxon>
        <taxon>Bacillati</taxon>
        <taxon>Bacillota</taxon>
        <taxon>Bacilli</taxon>
        <taxon>Lactobacillales</taxon>
        <taxon>Enterococcaceae</taxon>
        <taxon>Enterococcus</taxon>
    </lineage>
</organism>
<dbReference type="FunFam" id="3.30.300.30:FF:000012">
    <property type="entry name" value="D-alanine--D-alanyl carrier protein ligase"/>
    <property type="match status" value="1"/>
</dbReference>
<feature type="binding site" evidence="7">
    <location>
        <position position="491"/>
    </location>
    <ligand>
        <name>D-alanine</name>
        <dbReference type="ChEBI" id="CHEBI:57416"/>
    </ligand>
</feature>
<dbReference type="SUPFAM" id="SSF56801">
    <property type="entry name" value="Acetyl-CoA synthetase-like"/>
    <property type="match status" value="1"/>
</dbReference>
<dbReference type="InterPro" id="IPR042099">
    <property type="entry name" value="ANL_N_sf"/>
</dbReference>
<keyword evidence="2 7" id="KW-0436">Ligase</keyword>
<dbReference type="RefSeq" id="WP_067480432.1">
    <property type="nucleotide sequence ID" value="NZ_LWMN01000001.1"/>
</dbReference>
<dbReference type="InterPro" id="IPR020845">
    <property type="entry name" value="AMP-binding_CS"/>
</dbReference>
<dbReference type="HAMAP" id="MF_00593">
    <property type="entry name" value="DltA"/>
    <property type="match status" value="1"/>
</dbReference>
<evidence type="ECO:0000256" key="4">
    <source>
        <dbReference type="ARBA" id="ARBA00022840"/>
    </source>
</evidence>
<dbReference type="CDD" id="cd05945">
    <property type="entry name" value="DltA"/>
    <property type="match status" value="1"/>
</dbReference>
<proteinExistence type="inferred from homology"/>
<evidence type="ECO:0000256" key="5">
    <source>
        <dbReference type="ARBA" id="ARBA00054605"/>
    </source>
</evidence>
<gene>
    <name evidence="7" type="primary">dltA</name>
    <name evidence="10" type="ORF">A6E74_00430</name>
</gene>
<feature type="binding site" evidence="7">
    <location>
        <begin position="292"/>
        <end position="297"/>
    </location>
    <ligand>
        <name>ATP</name>
        <dbReference type="ChEBI" id="CHEBI:30616"/>
    </ligand>
</feature>